<proteinExistence type="predicted"/>
<feature type="compositionally biased region" description="Acidic residues" evidence="1">
    <location>
        <begin position="9"/>
        <end position="21"/>
    </location>
</feature>
<feature type="region of interest" description="Disordered" evidence="1">
    <location>
        <begin position="1"/>
        <end position="24"/>
    </location>
</feature>
<evidence type="ECO:0000313" key="2">
    <source>
        <dbReference type="EMBL" id="EUB57048.1"/>
    </source>
</evidence>
<protein>
    <submittedName>
        <fullName evidence="2">Uncharacterized protein</fullName>
    </submittedName>
</protein>
<dbReference type="KEGG" id="egl:EGR_08124"/>
<evidence type="ECO:0000256" key="1">
    <source>
        <dbReference type="SAM" id="MobiDB-lite"/>
    </source>
</evidence>
<dbReference type="AlphaFoldDB" id="W6U740"/>
<accession>W6U740</accession>
<dbReference type="GeneID" id="36343839"/>
<reference evidence="2 3" key="1">
    <citation type="journal article" date="2013" name="Nat. Genet.">
        <title>The genome of the hydatid tapeworm Echinococcus granulosus.</title>
        <authorList>
            <person name="Zheng H."/>
            <person name="Zhang W."/>
            <person name="Zhang L."/>
            <person name="Zhang Z."/>
            <person name="Li J."/>
            <person name="Lu G."/>
            <person name="Zhu Y."/>
            <person name="Wang Y."/>
            <person name="Huang Y."/>
            <person name="Liu J."/>
            <person name="Kang H."/>
            <person name="Chen J."/>
            <person name="Wang L."/>
            <person name="Chen A."/>
            <person name="Yu S."/>
            <person name="Gao Z."/>
            <person name="Jin L."/>
            <person name="Gu W."/>
            <person name="Wang Z."/>
            <person name="Zhao L."/>
            <person name="Shi B."/>
            <person name="Wen H."/>
            <person name="Lin R."/>
            <person name="Jones M.K."/>
            <person name="Brejova B."/>
            <person name="Vinar T."/>
            <person name="Zhao G."/>
            <person name="McManus D.P."/>
            <person name="Chen Z."/>
            <person name="Zhou Y."/>
            <person name="Wang S."/>
        </authorList>
    </citation>
    <scope>NUCLEOTIDE SEQUENCE [LARGE SCALE GENOMIC DNA]</scope>
</reference>
<organism evidence="2 3">
    <name type="scientific">Echinococcus granulosus</name>
    <name type="common">Hydatid tapeworm</name>
    <dbReference type="NCBI Taxonomy" id="6210"/>
    <lineage>
        <taxon>Eukaryota</taxon>
        <taxon>Metazoa</taxon>
        <taxon>Spiralia</taxon>
        <taxon>Lophotrochozoa</taxon>
        <taxon>Platyhelminthes</taxon>
        <taxon>Cestoda</taxon>
        <taxon>Eucestoda</taxon>
        <taxon>Cyclophyllidea</taxon>
        <taxon>Taeniidae</taxon>
        <taxon>Echinococcus</taxon>
        <taxon>Echinococcus granulosus group</taxon>
    </lineage>
</organism>
<dbReference type="Proteomes" id="UP000019149">
    <property type="component" value="Unassembled WGS sequence"/>
</dbReference>
<comment type="caution">
    <text evidence="2">The sequence shown here is derived from an EMBL/GenBank/DDBJ whole genome shotgun (WGS) entry which is preliminary data.</text>
</comment>
<name>W6U740_ECHGR</name>
<dbReference type="RefSeq" id="XP_024348244.1">
    <property type="nucleotide sequence ID" value="XM_024497373.1"/>
</dbReference>
<dbReference type="CTD" id="36343839"/>
<dbReference type="EMBL" id="APAU02000096">
    <property type="protein sequence ID" value="EUB57048.1"/>
    <property type="molecule type" value="Genomic_DNA"/>
</dbReference>
<sequence>METLKDWWEKEEEEEEEEKDEDSGIVKVKTEPQEVLMEVNQKIMCTFHTESCKMRKKLVCFWFILNAIDREKGLGSLALFGDQNACKLYIGDVIVVTKYIELDNQPMN</sequence>
<gene>
    <name evidence="2" type="ORF">EGR_08124</name>
</gene>
<evidence type="ECO:0000313" key="3">
    <source>
        <dbReference type="Proteomes" id="UP000019149"/>
    </source>
</evidence>
<keyword evidence="3" id="KW-1185">Reference proteome</keyword>